<name>A0ABW3YBH4_9ACTN</name>
<dbReference type="Gene3D" id="2.60.120.200">
    <property type="match status" value="2"/>
</dbReference>
<keyword evidence="1" id="KW-0732">Signal</keyword>
<dbReference type="Pfam" id="PF13385">
    <property type="entry name" value="Laminin_G_3"/>
    <property type="match status" value="2"/>
</dbReference>
<evidence type="ECO:0000313" key="5">
    <source>
        <dbReference type="EMBL" id="MFD1320438.1"/>
    </source>
</evidence>
<dbReference type="SUPFAM" id="SSF49899">
    <property type="entry name" value="Concanavalin A-like lectins/glucanases"/>
    <property type="match status" value="2"/>
</dbReference>
<dbReference type="InterPro" id="IPR013320">
    <property type="entry name" value="ConA-like_dom_sf"/>
</dbReference>
<dbReference type="PANTHER" id="PTHR46943">
    <property type="entry name" value="PENTRAXIN-RELATED PROTEIN PTX3"/>
    <property type="match status" value="1"/>
</dbReference>
<comment type="caution">
    <text evidence="5">The sequence shown here is derived from an EMBL/GenBank/DDBJ whole genome shotgun (WGS) entry which is preliminary data.</text>
</comment>
<proteinExistence type="predicted"/>
<sequence>MVGIGLAVLAAMMSTAVQPRLVVSPAVASPMSPTAAEAAAAEDAALDAAKRLGTPIEVVGSKSETARTVATPQGTLKYESYAVPRWTAKNGKWRQIDTSLRQSLDGSVAPVATLVDVEFSAGGTGPAVIASVGGGQLSMFWPTVLPAPRLVGETAIYESVLTGVDLQLRSATDGFSWVLVVRTPEAAANPALERLAFQLSTSALTARSRTGGGFEVVDPAGDVVLSAGSALMWDSSGIGQQTARTLDSAAEDPVEHAVPDMSRKAELPTSVQGADLVIEPDLALLRGADTTYPVMIDPFSTINKTRWGYAGSTGATRDDGIVRVGSNPDGSGIYRSFFAFNLTGLSGKTISNVKFLTTMTHSYSCTASPVNLWRTAALTSSGKQTWDGPNLQQHLQELSGNAHKPPAAPSCPNDPQPNKPMEFAATALKNDVIAARGQTSYTLALSTRQSDGSSESTSTWWKKFDAGATKLTVEYNTPPSTPTAAQLAIHADYTAAGQPCATGTDRPVVRSKSPWLKAKLTDPDGTNGGKLSGVFTVQQWDGSAWVGITGWPQTKSGVVHGTNAEIQFSSNVTGRFRWQVQTLDTLGGASGLSPWCEFDNDDTPPGAIPSVTPADGMYLESPPRGTNQDLRGALGFSGQFTLGAGGDPDVYDYVYQLDGGMEMTVPAANPGGAATVWVTPTHIGANVLTVRSRDQAGNRSDPYDYVFLVGEATAPKAVWSLNEGSGWTLRTSPVGGPDVTLVNGPTWADGRSLGNHEANGRDRAVWFNGVDEYGATAVSPSIDWSRSFSVAAWARPFQSGTFAAVVGPSGAHNGPWKLQRDKNGLWWFHTFSADNLTHVRTSVSSPQPAAIKAWQHVAGVYDAGLKQIRIYVDGALVNTQPLGSLWASDAIMQIGRVRYNDTEGNYFHGDIDDIRLWDRVIDPDLDLQPLVAPVLAGQWEMEDYDEEAPRQVTDDAPYRRSLTLTDSPSAQWCENGYNYSLALCFDGLSGMAQTDGPVLRTDDSYTVSAWVKPTAFGSFPTVVSQCGVERCAFYLQRQNTSPASWAIVLPDTDLLSTSTYYTAKWSGTPSLDDWVHLAATYNAVRAEIKLYVNGVLVATTSGIPTRWQAGGTFRIGHSDSGSSVEGAVDRVRAWVGVLSDADILALANEP</sequence>
<feature type="region of interest" description="Disordered" evidence="3">
    <location>
        <begin position="600"/>
        <end position="624"/>
    </location>
</feature>
<dbReference type="PANTHER" id="PTHR46943:SF1">
    <property type="entry name" value="PENTRAXIN-RELATED PROTEIN PTX3"/>
    <property type="match status" value="1"/>
</dbReference>
<dbReference type="RefSeq" id="WP_377567428.1">
    <property type="nucleotide sequence ID" value="NZ_JBHTMP010000005.1"/>
</dbReference>
<keyword evidence="2" id="KW-1015">Disulfide bond</keyword>
<evidence type="ECO:0000259" key="4">
    <source>
        <dbReference type="SMART" id="SM00560"/>
    </source>
</evidence>
<feature type="domain" description="LamG-like jellyroll fold" evidence="4">
    <location>
        <begin position="786"/>
        <end position="924"/>
    </location>
</feature>
<feature type="domain" description="LamG-like jellyroll fold" evidence="4">
    <location>
        <begin position="1003"/>
        <end position="1141"/>
    </location>
</feature>
<keyword evidence="6" id="KW-1185">Reference proteome</keyword>
<evidence type="ECO:0000313" key="6">
    <source>
        <dbReference type="Proteomes" id="UP001597260"/>
    </source>
</evidence>
<dbReference type="InterPro" id="IPR006558">
    <property type="entry name" value="LamG-like"/>
</dbReference>
<gene>
    <name evidence="5" type="ORF">ACFQ4H_04955</name>
</gene>
<evidence type="ECO:0000256" key="2">
    <source>
        <dbReference type="ARBA" id="ARBA00023157"/>
    </source>
</evidence>
<evidence type="ECO:0000256" key="3">
    <source>
        <dbReference type="SAM" id="MobiDB-lite"/>
    </source>
</evidence>
<dbReference type="SMART" id="SM00560">
    <property type="entry name" value="LamGL"/>
    <property type="match status" value="2"/>
</dbReference>
<organism evidence="5 6">
    <name type="scientific">Micromonospora sonneratiae</name>
    <dbReference type="NCBI Taxonomy" id="1184706"/>
    <lineage>
        <taxon>Bacteria</taxon>
        <taxon>Bacillati</taxon>
        <taxon>Actinomycetota</taxon>
        <taxon>Actinomycetes</taxon>
        <taxon>Micromonosporales</taxon>
        <taxon>Micromonosporaceae</taxon>
        <taxon>Micromonospora</taxon>
    </lineage>
</organism>
<dbReference type="Proteomes" id="UP001597260">
    <property type="component" value="Unassembled WGS sequence"/>
</dbReference>
<accession>A0ABW3YBH4</accession>
<protein>
    <submittedName>
        <fullName evidence="5">LamG domain-containing protein</fullName>
    </submittedName>
</protein>
<dbReference type="InterPro" id="IPR042837">
    <property type="entry name" value="PTX3"/>
</dbReference>
<evidence type="ECO:0000256" key="1">
    <source>
        <dbReference type="ARBA" id="ARBA00022729"/>
    </source>
</evidence>
<dbReference type="EMBL" id="JBHTMP010000005">
    <property type="protein sequence ID" value="MFD1320438.1"/>
    <property type="molecule type" value="Genomic_DNA"/>
</dbReference>
<reference evidence="6" key="1">
    <citation type="journal article" date="2019" name="Int. J. Syst. Evol. Microbiol.">
        <title>The Global Catalogue of Microorganisms (GCM) 10K type strain sequencing project: providing services to taxonomists for standard genome sequencing and annotation.</title>
        <authorList>
            <consortium name="The Broad Institute Genomics Platform"/>
            <consortium name="The Broad Institute Genome Sequencing Center for Infectious Disease"/>
            <person name="Wu L."/>
            <person name="Ma J."/>
        </authorList>
    </citation>
    <scope>NUCLEOTIDE SEQUENCE [LARGE SCALE GENOMIC DNA]</scope>
    <source>
        <strain evidence="6">JCM 31037</strain>
    </source>
</reference>